<sequence length="259" mass="28538">MRRMFGTFVPEYRKIDGVRYRVTYRPEIPVGVRAIQVDEFDSGHAEDSLDFLEPAQGTLTHLIVTNGQIRDVSVLERLPALRNVTLNTGKIRKGVEAPIPGLEEVGLGWSERVRALLAGPRLTKVVLDSPPKEVPVAGMSLEKLRLTGVGHTCLPSVRVRDLWIASGIRRGTIEGLRQVAGLRELWLDNVVPTDLGTSPDPAFSQLRSLALEDCRNIPSLLPFAETQLDELIVIGDVSVQDGTLAGLNARKRRFPPGWA</sequence>
<protein>
    <recommendedName>
        <fullName evidence="3">Leucine-rich repeat domain-containing protein</fullName>
    </recommendedName>
</protein>
<comment type="caution">
    <text evidence="1">The sequence shown here is derived from an EMBL/GenBank/DDBJ whole genome shotgun (WGS) entry which is preliminary data.</text>
</comment>
<accession>A0A4R4QH72</accession>
<reference evidence="1 2" key="1">
    <citation type="submission" date="2019-03" db="EMBL/GenBank/DDBJ databases">
        <title>Draft genome sequences of novel Actinobacteria.</title>
        <authorList>
            <person name="Sahin N."/>
            <person name="Ay H."/>
            <person name="Saygin H."/>
        </authorList>
    </citation>
    <scope>NUCLEOTIDE SEQUENCE [LARGE SCALE GENOMIC DNA]</scope>
    <source>
        <strain evidence="1 2">JCM 30547</strain>
    </source>
</reference>
<evidence type="ECO:0000313" key="1">
    <source>
        <dbReference type="EMBL" id="TDC34978.1"/>
    </source>
</evidence>
<gene>
    <name evidence="1" type="ORF">E1261_02010</name>
</gene>
<dbReference type="AlphaFoldDB" id="A0A4R4QH72"/>
<dbReference type="Proteomes" id="UP000295075">
    <property type="component" value="Unassembled WGS sequence"/>
</dbReference>
<proteinExistence type="predicted"/>
<dbReference type="RefSeq" id="WP_132400841.1">
    <property type="nucleotide sequence ID" value="NZ_SMKA01000004.1"/>
</dbReference>
<organism evidence="1 2">
    <name type="scientific">Kribbella albertanoniae</name>
    <dbReference type="NCBI Taxonomy" id="1266829"/>
    <lineage>
        <taxon>Bacteria</taxon>
        <taxon>Bacillati</taxon>
        <taxon>Actinomycetota</taxon>
        <taxon>Actinomycetes</taxon>
        <taxon>Propionibacteriales</taxon>
        <taxon>Kribbellaceae</taxon>
        <taxon>Kribbella</taxon>
    </lineage>
</organism>
<evidence type="ECO:0000313" key="2">
    <source>
        <dbReference type="Proteomes" id="UP000295075"/>
    </source>
</evidence>
<evidence type="ECO:0008006" key="3">
    <source>
        <dbReference type="Google" id="ProtNLM"/>
    </source>
</evidence>
<keyword evidence="2" id="KW-1185">Reference proteome</keyword>
<dbReference type="EMBL" id="SMKA01000004">
    <property type="protein sequence ID" value="TDC34978.1"/>
    <property type="molecule type" value="Genomic_DNA"/>
</dbReference>
<dbReference type="OrthoDB" id="9157385at2"/>
<name>A0A4R4QH72_9ACTN</name>